<dbReference type="AlphaFoldDB" id="A0A2G9Q2D2"/>
<dbReference type="PANTHER" id="PTHR19367">
    <property type="entry name" value="T-CELL RECEPTOR ALPHA CHAIN V REGION"/>
    <property type="match status" value="1"/>
</dbReference>
<evidence type="ECO:0000313" key="8">
    <source>
        <dbReference type="EMBL" id="PIO09223.1"/>
    </source>
</evidence>
<keyword evidence="5" id="KW-1279">T cell receptor</keyword>
<dbReference type="InterPro" id="IPR013783">
    <property type="entry name" value="Ig-like_fold"/>
</dbReference>
<dbReference type="CDD" id="cd00099">
    <property type="entry name" value="IgV"/>
    <property type="match status" value="1"/>
</dbReference>
<dbReference type="Pfam" id="PF07686">
    <property type="entry name" value="V-set"/>
    <property type="match status" value="1"/>
</dbReference>
<evidence type="ECO:0000256" key="2">
    <source>
        <dbReference type="ARBA" id="ARBA00023130"/>
    </source>
</evidence>
<dbReference type="InterPro" id="IPR013106">
    <property type="entry name" value="Ig_V-set"/>
</dbReference>
<dbReference type="PANTHER" id="PTHR19367:SF18">
    <property type="entry name" value="T CELL RECEPTOR ALPHA VARIABLE 16"/>
    <property type="match status" value="1"/>
</dbReference>
<reference evidence="9" key="1">
    <citation type="journal article" date="2017" name="Nat. Commun.">
        <title>The North American bullfrog draft genome provides insight into hormonal regulation of long noncoding RNA.</title>
        <authorList>
            <person name="Hammond S.A."/>
            <person name="Warren R.L."/>
            <person name="Vandervalk B.P."/>
            <person name="Kucuk E."/>
            <person name="Khan H."/>
            <person name="Gibb E.A."/>
            <person name="Pandoh P."/>
            <person name="Kirk H."/>
            <person name="Zhao Y."/>
            <person name="Jones M."/>
            <person name="Mungall A.J."/>
            <person name="Coope R."/>
            <person name="Pleasance S."/>
            <person name="Moore R.A."/>
            <person name="Holt R.A."/>
            <person name="Round J.M."/>
            <person name="Ohora S."/>
            <person name="Walle B.V."/>
            <person name="Veldhoen N."/>
            <person name="Helbing C.C."/>
            <person name="Birol I."/>
        </authorList>
    </citation>
    <scope>NUCLEOTIDE SEQUENCE [LARGE SCALE GENOMIC DNA]</scope>
</reference>
<dbReference type="OrthoDB" id="9631130at2759"/>
<dbReference type="InterPro" id="IPR036179">
    <property type="entry name" value="Ig-like_dom_sf"/>
</dbReference>
<proteinExistence type="predicted"/>
<evidence type="ECO:0000256" key="4">
    <source>
        <dbReference type="ARBA" id="ARBA00023319"/>
    </source>
</evidence>
<organism evidence="8 9">
    <name type="scientific">Aquarana catesbeiana</name>
    <name type="common">American bullfrog</name>
    <name type="synonym">Rana catesbeiana</name>
    <dbReference type="NCBI Taxonomy" id="8400"/>
    <lineage>
        <taxon>Eukaryota</taxon>
        <taxon>Metazoa</taxon>
        <taxon>Chordata</taxon>
        <taxon>Craniata</taxon>
        <taxon>Vertebrata</taxon>
        <taxon>Euteleostomi</taxon>
        <taxon>Amphibia</taxon>
        <taxon>Batrachia</taxon>
        <taxon>Anura</taxon>
        <taxon>Neobatrachia</taxon>
        <taxon>Ranoidea</taxon>
        <taxon>Ranidae</taxon>
        <taxon>Aquarana</taxon>
    </lineage>
</organism>
<protein>
    <recommendedName>
        <fullName evidence="7">Ig-like domain-containing protein</fullName>
    </recommendedName>
</protein>
<feature type="domain" description="Ig-like" evidence="7">
    <location>
        <begin position="6"/>
        <end position="130"/>
    </location>
</feature>
<dbReference type="InterPro" id="IPR051287">
    <property type="entry name" value="TCR_variable_region"/>
</dbReference>
<dbReference type="EMBL" id="KZ370250">
    <property type="protein sequence ID" value="PIO09223.1"/>
    <property type="molecule type" value="Genomic_DNA"/>
</dbReference>
<dbReference type="SMART" id="SM00409">
    <property type="entry name" value="IG"/>
    <property type="match status" value="1"/>
</dbReference>
<dbReference type="InterPro" id="IPR003599">
    <property type="entry name" value="Ig_sub"/>
</dbReference>
<keyword evidence="2" id="KW-1064">Adaptive immunity</keyword>
<keyword evidence="5" id="KW-0391">Immunity</keyword>
<feature type="signal peptide" evidence="6">
    <location>
        <begin position="1"/>
        <end position="24"/>
    </location>
</feature>
<keyword evidence="3" id="KW-0675">Receptor</keyword>
<dbReference type="InterPro" id="IPR007110">
    <property type="entry name" value="Ig-like_dom"/>
</dbReference>
<sequence length="161" mass="18005">MISFIPSVLLTSLLILYLSSCVHGYIINSTDQHLFGEIEETITLSCTYSISSTTPYLYWYRQYPHQIQYILHQGAKSYSNIKKNNPELEPGKFQSENSDTRTTLTIHGLSVSDSAVYLCALSDGAQCYISAQEQCLNFLFTTSSSPLGGTVSSWLYSMIVN</sequence>
<evidence type="ECO:0000256" key="5">
    <source>
        <dbReference type="ARBA" id="ARBA00043266"/>
    </source>
</evidence>
<keyword evidence="4" id="KW-0393">Immunoglobulin domain</keyword>
<dbReference type="PROSITE" id="PS50835">
    <property type="entry name" value="IG_LIKE"/>
    <property type="match status" value="1"/>
</dbReference>
<gene>
    <name evidence="8" type="ORF">AB205_0034920</name>
</gene>
<dbReference type="Gene3D" id="2.60.40.10">
    <property type="entry name" value="Immunoglobulins"/>
    <property type="match status" value="1"/>
</dbReference>
<dbReference type="GO" id="GO:0002250">
    <property type="term" value="P:adaptive immune response"/>
    <property type="evidence" value="ECO:0007669"/>
    <property type="project" value="UniProtKB-KW"/>
</dbReference>
<evidence type="ECO:0000256" key="6">
    <source>
        <dbReference type="SAM" id="SignalP"/>
    </source>
</evidence>
<feature type="chain" id="PRO_5013674903" description="Ig-like domain-containing protein" evidence="6">
    <location>
        <begin position="25"/>
        <end position="161"/>
    </location>
</feature>
<dbReference type="GO" id="GO:0042101">
    <property type="term" value="C:T cell receptor complex"/>
    <property type="evidence" value="ECO:0007669"/>
    <property type="project" value="UniProtKB-KW"/>
</dbReference>
<accession>A0A2G9Q2D2</accession>
<keyword evidence="9" id="KW-1185">Reference proteome</keyword>
<evidence type="ECO:0000259" key="7">
    <source>
        <dbReference type="PROSITE" id="PS50835"/>
    </source>
</evidence>
<evidence type="ECO:0000256" key="3">
    <source>
        <dbReference type="ARBA" id="ARBA00023170"/>
    </source>
</evidence>
<dbReference type="SUPFAM" id="SSF48726">
    <property type="entry name" value="Immunoglobulin"/>
    <property type="match status" value="1"/>
</dbReference>
<keyword evidence="1 6" id="KW-0732">Signal</keyword>
<evidence type="ECO:0000313" key="9">
    <source>
        <dbReference type="Proteomes" id="UP000228934"/>
    </source>
</evidence>
<dbReference type="SMART" id="SM00406">
    <property type="entry name" value="IGv"/>
    <property type="match status" value="1"/>
</dbReference>
<dbReference type="Proteomes" id="UP000228934">
    <property type="component" value="Unassembled WGS sequence"/>
</dbReference>
<evidence type="ECO:0000256" key="1">
    <source>
        <dbReference type="ARBA" id="ARBA00022729"/>
    </source>
</evidence>
<name>A0A2G9Q2D2_AQUCT</name>